<evidence type="ECO:0000256" key="1">
    <source>
        <dbReference type="SAM" id="SignalP"/>
    </source>
</evidence>
<feature type="signal peptide" evidence="1">
    <location>
        <begin position="1"/>
        <end position="26"/>
    </location>
</feature>
<proteinExistence type="predicted"/>
<protein>
    <submittedName>
        <fullName evidence="2">Uncharacterized protein</fullName>
    </submittedName>
</protein>
<evidence type="ECO:0000313" key="3">
    <source>
        <dbReference type="Proteomes" id="UP001642464"/>
    </source>
</evidence>
<dbReference type="Proteomes" id="UP001642464">
    <property type="component" value="Unassembled WGS sequence"/>
</dbReference>
<keyword evidence="3" id="KW-1185">Reference proteome</keyword>
<keyword evidence="1" id="KW-0732">Signal</keyword>
<feature type="chain" id="PRO_5045157628" evidence="1">
    <location>
        <begin position="27"/>
        <end position="372"/>
    </location>
</feature>
<organism evidence="2 3">
    <name type="scientific">Durusdinium trenchii</name>
    <dbReference type="NCBI Taxonomy" id="1381693"/>
    <lineage>
        <taxon>Eukaryota</taxon>
        <taxon>Sar</taxon>
        <taxon>Alveolata</taxon>
        <taxon>Dinophyceae</taxon>
        <taxon>Suessiales</taxon>
        <taxon>Symbiodiniaceae</taxon>
        <taxon>Durusdinium</taxon>
    </lineage>
</organism>
<accession>A0ABP0KY32</accession>
<comment type="caution">
    <text evidence="2">The sequence shown here is derived from an EMBL/GenBank/DDBJ whole genome shotgun (WGS) entry which is preliminary data.</text>
</comment>
<reference evidence="2 3" key="1">
    <citation type="submission" date="2024-02" db="EMBL/GenBank/DDBJ databases">
        <authorList>
            <person name="Chen Y."/>
            <person name="Shah S."/>
            <person name="Dougan E. K."/>
            <person name="Thang M."/>
            <person name="Chan C."/>
        </authorList>
    </citation>
    <scope>NUCLEOTIDE SEQUENCE [LARGE SCALE GENOMIC DNA]</scope>
</reference>
<evidence type="ECO:0000313" key="2">
    <source>
        <dbReference type="EMBL" id="CAK9030907.1"/>
    </source>
</evidence>
<name>A0ABP0KY32_9DINO</name>
<gene>
    <name evidence="2" type="ORF">SCF082_LOCUS19396</name>
</gene>
<sequence>MAMIPSALLAVMLATLSVQEMRDVHGLTKLEFPWVAVELVIHAMIVRRLMQFDVPQDIHCLEFFAGSHLSSQVAKAFGELGLPALAFDILRGLSLIGSGTHDLTSAMGLISAVISLLQIRCGGLVHLGTVCTSFIFLNCATHTRSIAFPLGWRGHLDYVELGNVLASRSSILALLAWGLGAFPILEQPLRSMMIALPSWQRVAAYFDEAEKKGWVGQRLKLSKVNMACFRAPSPKPTALYSTEAFDLLMNMRIPRKEDRPAAKDPISIQYTDAAGVKRVAGGPGLKGTQMYTPEFGRALAAWWMAHGPVSAGRARRRWCLQQSADLSMDAMKDAVLSYSQLEHFNFAEGHLLDALDELRHPWFQRALHLSGA</sequence>
<dbReference type="EMBL" id="CAXAMM010013269">
    <property type="protein sequence ID" value="CAK9030907.1"/>
    <property type="molecule type" value="Genomic_DNA"/>
</dbReference>